<dbReference type="AlphaFoldDB" id="A0A1Y2EGQ9"/>
<dbReference type="GeneID" id="63774186"/>
<evidence type="ECO:0000256" key="1">
    <source>
        <dbReference type="SAM" id="SignalP"/>
    </source>
</evidence>
<dbReference type="OrthoDB" id="4837799at2759"/>
<sequence>MLTLLSILLALAPTLPLATPAHAADINFGGVQRPATAISTVTVNPVVTVTQTTFATATTPAPTSTISYSSHTGKCDYSFCSNGNEWCFWYAGVTGWNPSQGAVPGETHAIIGPCTA</sequence>
<evidence type="ECO:0000313" key="3">
    <source>
        <dbReference type="Proteomes" id="UP000193689"/>
    </source>
</evidence>
<keyword evidence="1" id="KW-0732">Signal</keyword>
<feature type="signal peptide" evidence="1">
    <location>
        <begin position="1"/>
        <end position="23"/>
    </location>
</feature>
<proteinExistence type="predicted"/>
<organism evidence="2 3">
    <name type="scientific">Pseudomassariella vexata</name>
    <dbReference type="NCBI Taxonomy" id="1141098"/>
    <lineage>
        <taxon>Eukaryota</taxon>
        <taxon>Fungi</taxon>
        <taxon>Dikarya</taxon>
        <taxon>Ascomycota</taxon>
        <taxon>Pezizomycotina</taxon>
        <taxon>Sordariomycetes</taxon>
        <taxon>Xylariomycetidae</taxon>
        <taxon>Amphisphaeriales</taxon>
        <taxon>Pseudomassariaceae</taxon>
        <taxon>Pseudomassariella</taxon>
    </lineage>
</organism>
<feature type="chain" id="PRO_5010996508" evidence="1">
    <location>
        <begin position="24"/>
        <end position="116"/>
    </location>
</feature>
<protein>
    <submittedName>
        <fullName evidence="2">Uncharacterized protein</fullName>
    </submittedName>
</protein>
<reference evidence="2 3" key="1">
    <citation type="submission" date="2016-07" db="EMBL/GenBank/DDBJ databases">
        <title>Pervasive Adenine N6-methylation of Active Genes in Fungi.</title>
        <authorList>
            <consortium name="DOE Joint Genome Institute"/>
            <person name="Mondo S.J."/>
            <person name="Dannebaum R.O."/>
            <person name="Kuo R.C."/>
            <person name="Labutti K."/>
            <person name="Haridas S."/>
            <person name="Kuo A."/>
            <person name="Salamov A."/>
            <person name="Ahrendt S.R."/>
            <person name="Lipzen A."/>
            <person name="Sullivan W."/>
            <person name="Andreopoulos W.B."/>
            <person name="Clum A."/>
            <person name="Lindquist E."/>
            <person name="Daum C."/>
            <person name="Ramamoorthy G.K."/>
            <person name="Gryganskyi A."/>
            <person name="Culley D."/>
            <person name="Magnuson J.K."/>
            <person name="James T.Y."/>
            <person name="O'Malley M.A."/>
            <person name="Stajich J.E."/>
            <person name="Spatafora J.W."/>
            <person name="Visel A."/>
            <person name="Grigoriev I.V."/>
        </authorList>
    </citation>
    <scope>NUCLEOTIDE SEQUENCE [LARGE SCALE GENOMIC DNA]</scope>
    <source>
        <strain evidence="2 3">CBS 129021</strain>
    </source>
</reference>
<dbReference type="RefSeq" id="XP_040719925.1">
    <property type="nucleotide sequence ID" value="XM_040857974.1"/>
</dbReference>
<evidence type="ECO:0000313" key="2">
    <source>
        <dbReference type="EMBL" id="ORY69975.1"/>
    </source>
</evidence>
<name>A0A1Y2EGQ9_9PEZI</name>
<dbReference type="InParanoid" id="A0A1Y2EGQ9"/>
<dbReference type="EMBL" id="MCFJ01000002">
    <property type="protein sequence ID" value="ORY69975.1"/>
    <property type="molecule type" value="Genomic_DNA"/>
</dbReference>
<dbReference type="Proteomes" id="UP000193689">
    <property type="component" value="Unassembled WGS sequence"/>
</dbReference>
<accession>A0A1Y2EGQ9</accession>
<gene>
    <name evidence="2" type="ORF">BCR38DRAFT_405628</name>
</gene>
<keyword evidence="3" id="KW-1185">Reference proteome</keyword>
<comment type="caution">
    <text evidence="2">The sequence shown here is derived from an EMBL/GenBank/DDBJ whole genome shotgun (WGS) entry which is preliminary data.</text>
</comment>